<feature type="transmembrane region" description="Helical" evidence="10">
    <location>
        <begin position="12"/>
        <end position="30"/>
    </location>
</feature>
<dbReference type="GO" id="GO:0005524">
    <property type="term" value="F:ATP binding"/>
    <property type="evidence" value="ECO:0007669"/>
    <property type="project" value="UniProtKB-KW"/>
</dbReference>
<keyword evidence="5" id="KW-0547">Nucleotide-binding</keyword>
<dbReference type="PANTHER" id="PTHR24421:SF10">
    <property type="entry name" value="NITRATE_NITRITE SENSOR PROTEIN NARQ"/>
    <property type="match status" value="1"/>
</dbReference>
<dbReference type="RefSeq" id="WP_369744936.1">
    <property type="nucleotide sequence ID" value="NZ_CP165735.1"/>
</dbReference>
<dbReference type="Gene3D" id="1.20.5.1930">
    <property type="match status" value="1"/>
</dbReference>
<keyword evidence="7" id="KW-0067">ATP-binding</keyword>
<evidence type="ECO:0000256" key="5">
    <source>
        <dbReference type="ARBA" id="ARBA00022741"/>
    </source>
</evidence>
<evidence type="ECO:0000259" key="11">
    <source>
        <dbReference type="Pfam" id="PF07730"/>
    </source>
</evidence>
<accession>A0AB39YJJ0</accession>
<dbReference type="InterPro" id="IPR011712">
    <property type="entry name" value="Sig_transdc_His_kin_sub3_dim/P"/>
</dbReference>
<dbReference type="AlphaFoldDB" id="A0AB39YJJ0"/>
<feature type="transmembrane region" description="Helical" evidence="10">
    <location>
        <begin position="104"/>
        <end position="123"/>
    </location>
</feature>
<evidence type="ECO:0000256" key="1">
    <source>
        <dbReference type="ARBA" id="ARBA00000085"/>
    </source>
</evidence>
<dbReference type="InterPro" id="IPR036890">
    <property type="entry name" value="HATPase_C_sf"/>
</dbReference>
<comment type="catalytic activity">
    <reaction evidence="1">
        <text>ATP + protein L-histidine = ADP + protein N-phospho-L-histidine.</text>
        <dbReference type="EC" id="2.7.13.3"/>
    </reaction>
</comment>
<feature type="transmembrane region" description="Helical" evidence="10">
    <location>
        <begin position="37"/>
        <end position="54"/>
    </location>
</feature>
<keyword evidence="3" id="KW-0597">Phosphoprotein</keyword>
<feature type="region of interest" description="Disordered" evidence="9">
    <location>
        <begin position="306"/>
        <end position="326"/>
    </location>
</feature>
<evidence type="ECO:0000256" key="3">
    <source>
        <dbReference type="ARBA" id="ARBA00022553"/>
    </source>
</evidence>
<keyword evidence="10" id="KW-1133">Transmembrane helix</keyword>
<organism evidence="12">
    <name type="scientific">Paenarthrobacter sp. AMU7</name>
    <dbReference type="NCBI Taxonomy" id="3162492"/>
    <lineage>
        <taxon>Bacteria</taxon>
        <taxon>Bacillati</taxon>
        <taxon>Actinomycetota</taxon>
        <taxon>Actinomycetes</taxon>
        <taxon>Micrococcales</taxon>
        <taxon>Micrococcaceae</taxon>
        <taxon>Paenarthrobacter</taxon>
    </lineage>
</organism>
<keyword evidence="4" id="KW-0808">Transferase</keyword>
<dbReference type="Pfam" id="PF07730">
    <property type="entry name" value="HisKA_3"/>
    <property type="match status" value="1"/>
</dbReference>
<keyword evidence="8" id="KW-0902">Two-component regulatory system</keyword>
<name>A0AB39YJJ0_9MICC</name>
<evidence type="ECO:0000256" key="10">
    <source>
        <dbReference type="SAM" id="Phobius"/>
    </source>
</evidence>
<gene>
    <name evidence="12" type="ORF">ABQM86_16275</name>
</gene>
<keyword evidence="6 12" id="KW-0418">Kinase</keyword>
<evidence type="ECO:0000256" key="6">
    <source>
        <dbReference type="ARBA" id="ARBA00022777"/>
    </source>
</evidence>
<dbReference type="GO" id="GO:0000155">
    <property type="term" value="F:phosphorelay sensor kinase activity"/>
    <property type="evidence" value="ECO:0007669"/>
    <property type="project" value="InterPro"/>
</dbReference>
<dbReference type="Gene3D" id="3.30.565.10">
    <property type="entry name" value="Histidine kinase-like ATPase, C-terminal domain"/>
    <property type="match status" value="1"/>
</dbReference>
<dbReference type="EMBL" id="CP165735">
    <property type="protein sequence ID" value="XDV70504.1"/>
    <property type="molecule type" value="Genomic_DNA"/>
</dbReference>
<reference evidence="12" key="1">
    <citation type="submission" date="2024-07" db="EMBL/GenBank/DDBJ databases">
        <authorList>
            <person name="Li J."/>
            <person name="Wei H."/>
            <person name="Ma J."/>
        </authorList>
    </citation>
    <scope>NUCLEOTIDE SEQUENCE</scope>
    <source>
        <strain evidence="12">AMU7</strain>
    </source>
</reference>
<feature type="domain" description="Signal transduction histidine kinase subgroup 3 dimerisation and phosphoacceptor" evidence="11">
    <location>
        <begin position="179"/>
        <end position="244"/>
    </location>
</feature>
<evidence type="ECO:0000256" key="7">
    <source>
        <dbReference type="ARBA" id="ARBA00022840"/>
    </source>
</evidence>
<dbReference type="PANTHER" id="PTHR24421">
    <property type="entry name" value="NITRATE/NITRITE SENSOR PROTEIN NARX-RELATED"/>
    <property type="match status" value="1"/>
</dbReference>
<dbReference type="EC" id="2.7.13.3" evidence="2"/>
<evidence type="ECO:0000256" key="2">
    <source>
        <dbReference type="ARBA" id="ARBA00012438"/>
    </source>
</evidence>
<keyword evidence="10" id="KW-0472">Membrane</keyword>
<dbReference type="GO" id="GO:0016020">
    <property type="term" value="C:membrane"/>
    <property type="evidence" value="ECO:0007669"/>
    <property type="project" value="InterPro"/>
</dbReference>
<sequence>MPPHRPPGVTTHLSDVIVVAAVVLFAVLPFPDHVFRARGALLLISLLPAVAMPFRRHWPLATLGISLACSVIVAVAGVLAPSTLIAAVIAAYSVTSRTRRVTGTVAVALAALLVFLVSALPLGDFFDSRALQFVAFIVLAGAMGDAARSRREYIAAVTERAERAERGKDEEARRRVAEERVRIARDLHDVVAHQISVISLSAGVASSSLATRPERAQEALTTIRSASRTVLADIGSLMSLLRTEDADHGRDFHPQAGLAQLDELMARFDQAGLKVELHQEPGIPALSPASDHAAYLALQEGVTNAHKHGAGGQTPSSFAPAKATLS</sequence>
<evidence type="ECO:0000256" key="9">
    <source>
        <dbReference type="SAM" id="MobiDB-lite"/>
    </source>
</evidence>
<dbReference type="GO" id="GO:0046983">
    <property type="term" value="F:protein dimerization activity"/>
    <property type="evidence" value="ECO:0007669"/>
    <property type="project" value="InterPro"/>
</dbReference>
<protein>
    <recommendedName>
        <fullName evidence="2">histidine kinase</fullName>
        <ecNumber evidence="2">2.7.13.3</ecNumber>
    </recommendedName>
</protein>
<proteinExistence type="predicted"/>
<evidence type="ECO:0000313" key="12">
    <source>
        <dbReference type="EMBL" id="XDV70504.1"/>
    </source>
</evidence>
<evidence type="ECO:0000256" key="8">
    <source>
        <dbReference type="ARBA" id="ARBA00023012"/>
    </source>
</evidence>
<dbReference type="InterPro" id="IPR050482">
    <property type="entry name" value="Sensor_HK_TwoCompSys"/>
</dbReference>
<feature type="transmembrane region" description="Helical" evidence="10">
    <location>
        <begin position="60"/>
        <end position="92"/>
    </location>
</feature>
<evidence type="ECO:0000256" key="4">
    <source>
        <dbReference type="ARBA" id="ARBA00022679"/>
    </source>
</evidence>
<keyword evidence="10" id="KW-0812">Transmembrane</keyword>